<evidence type="ECO:0000256" key="1">
    <source>
        <dbReference type="SAM" id="Phobius"/>
    </source>
</evidence>
<keyword evidence="1" id="KW-1133">Transmembrane helix</keyword>
<gene>
    <name evidence="2" type="ORF">A2828_03835</name>
</gene>
<sequence length="162" mass="18526">MTIFIAVLFSPIVDLFLSSIDLHGPFSIFRLTPLVLTIVYVYNYHRLFWAAIISSVVFVFLSSPSELAAVFIVVSPLIVFVFRRRLEFLSEQWRNAAVFILVFLVSYGILSAELFINDFGLVYIAPRFLSSVILSTIISFIILFILKLFNPSASYEISRNRI</sequence>
<keyword evidence="1" id="KW-0812">Transmembrane</keyword>
<proteinExistence type="predicted"/>
<feature type="transmembrane region" description="Helical" evidence="1">
    <location>
        <begin position="6"/>
        <end position="29"/>
    </location>
</feature>
<protein>
    <submittedName>
        <fullName evidence="2">Uncharacterized protein</fullName>
    </submittedName>
</protein>
<feature type="transmembrane region" description="Helical" evidence="1">
    <location>
        <begin position="67"/>
        <end position="84"/>
    </location>
</feature>
<dbReference type="AlphaFoldDB" id="A0A1G2PHL5"/>
<reference evidence="2 3" key="1">
    <citation type="journal article" date="2016" name="Nat. Commun.">
        <title>Thousands of microbial genomes shed light on interconnected biogeochemical processes in an aquifer system.</title>
        <authorList>
            <person name="Anantharaman K."/>
            <person name="Brown C.T."/>
            <person name="Hug L.A."/>
            <person name="Sharon I."/>
            <person name="Castelle C.J."/>
            <person name="Probst A.J."/>
            <person name="Thomas B.C."/>
            <person name="Singh A."/>
            <person name="Wilkins M.J."/>
            <person name="Karaoz U."/>
            <person name="Brodie E.L."/>
            <person name="Williams K.H."/>
            <person name="Hubbard S.S."/>
            <person name="Banfield J.F."/>
        </authorList>
    </citation>
    <scope>NUCLEOTIDE SEQUENCE [LARGE SCALE GENOMIC DNA]</scope>
</reference>
<dbReference type="Proteomes" id="UP000178869">
    <property type="component" value="Unassembled WGS sequence"/>
</dbReference>
<keyword evidence="1" id="KW-0472">Membrane</keyword>
<feature type="transmembrane region" description="Helical" evidence="1">
    <location>
        <begin position="128"/>
        <end position="149"/>
    </location>
</feature>
<organism evidence="2 3">
    <name type="scientific">Candidatus Terrybacteria bacterium RIFCSPHIGHO2_01_FULL_43_35</name>
    <dbReference type="NCBI Taxonomy" id="1802361"/>
    <lineage>
        <taxon>Bacteria</taxon>
        <taxon>Candidatus Terryibacteriota</taxon>
    </lineage>
</organism>
<comment type="caution">
    <text evidence="2">The sequence shown here is derived from an EMBL/GenBank/DDBJ whole genome shotgun (WGS) entry which is preliminary data.</text>
</comment>
<evidence type="ECO:0000313" key="3">
    <source>
        <dbReference type="Proteomes" id="UP000178869"/>
    </source>
</evidence>
<feature type="transmembrane region" description="Helical" evidence="1">
    <location>
        <begin position="96"/>
        <end position="116"/>
    </location>
</feature>
<name>A0A1G2PHL5_9BACT</name>
<evidence type="ECO:0000313" key="2">
    <source>
        <dbReference type="EMBL" id="OHA47072.1"/>
    </source>
</evidence>
<accession>A0A1G2PHL5</accession>
<dbReference type="EMBL" id="MHSR01000008">
    <property type="protein sequence ID" value="OHA47072.1"/>
    <property type="molecule type" value="Genomic_DNA"/>
</dbReference>